<feature type="compositionally biased region" description="Basic and acidic residues" evidence="12">
    <location>
        <begin position="1"/>
        <end position="14"/>
    </location>
</feature>
<comment type="similarity">
    <text evidence="1">Belongs to the protein kinase superfamily. RIO-type Ser/Thr kinase family.</text>
</comment>
<evidence type="ECO:0000256" key="9">
    <source>
        <dbReference type="ARBA" id="ARBA00022842"/>
    </source>
</evidence>
<keyword evidence="9" id="KW-0460">Magnesium</keyword>
<evidence type="ECO:0000256" key="2">
    <source>
        <dbReference type="ARBA" id="ARBA00012513"/>
    </source>
</evidence>
<sequence length="275" mass="32006">MRYDDYPDTREKFSKTNTRKTSSKRRIKDLTEHKEKNTSLDRFADHTLQELFERGFIQDIIWQLQQGKEATVYVATSQQGLVAVKVYADIRARSFRNDSVYREGRFVADVRIEKAIQDRTNVGINAQLVLWVEQEFRELHALHHQGIAVPKPIAWNGNVIVMEFIGTEDGAAPRLSDLHLSKEEARSAFEQAKNILRGFARMGRVHGDFSTFNLLWHEGKVYAIDFPQMIRFRENPQAEILLRRDIKGMLKTFSKLGIAEDEDALYREVLRQVPR</sequence>
<accession>A0ABQ2CYL8</accession>
<dbReference type="InterPro" id="IPR051272">
    <property type="entry name" value="RIO-type_Ser/Thr_kinase"/>
</dbReference>
<keyword evidence="8" id="KW-0067">ATP-binding</keyword>
<dbReference type="Proteomes" id="UP000632222">
    <property type="component" value="Unassembled WGS sequence"/>
</dbReference>
<keyword evidence="15" id="KW-1185">Reference proteome</keyword>
<gene>
    <name evidence="14" type="ORF">GCM10008938_20020</name>
</gene>
<evidence type="ECO:0000256" key="6">
    <source>
        <dbReference type="ARBA" id="ARBA00022741"/>
    </source>
</evidence>
<keyword evidence="6" id="KW-0547">Nucleotide-binding</keyword>
<dbReference type="GO" id="GO:0004674">
    <property type="term" value="F:protein serine/threonine kinase activity"/>
    <property type="evidence" value="ECO:0007669"/>
    <property type="project" value="UniProtKB-KW"/>
</dbReference>
<evidence type="ECO:0000256" key="3">
    <source>
        <dbReference type="ARBA" id="ARBA00022527"/>
    </source>
</evidence>
<comment type="caution">
    <text evidence="14">The sequence shown here is derived from an EMBL/GenBank/DDBJ whole genome shotgun (WGS) entry which is preliminary data.</text>
</comment>
<dbReference type="InterPro" id="IPR000687">
    <property type="entry name" value="RIO_kinase"/>
</dbReference>
<keyword evidence="4" id="KW-0808">Transferase</keyword>
<dbReference type="InterPro" id="IPR018934">
    <property type="entry name" value="RIO_dom"/>
</dbReference>
<evidence type="ECO:0000313" key="15">
    <source>
        <dbReference type="Proteomes" id="UP000632222"/>
    </source>
</evidence>
<evidence type="ECO:0000256" key="7">
    <source>
        <dbReference type="ARBA" id="ARBA00022777"/>
    </source>
</evidence>
<evidence type="ECO:0000256" key="12">
    <source>
        <dbReference type="SAM" id="MobiDB-lite"/>
    </source>
</evidence>
<evidence type="ECO:0000256" key="4">
    <source>
        <dbReference type="ARBA" id="ARBA00022679"/>
    </source>
</evidence>
<dbReference type="PANTHER" id="PTHR45723">
    <property type="entry name" value="SERINE/THREONINE-PROTEIN KINASE RIO1"/>
    <property type="match status" value="1"/>
</dbReference>
<evidence type="ECO:0000256" key="10">
    <source>
        <dbReference type="ARBA" id="ARBA00047899"/>
    </source>
</evidence>
<proteinExistence type="inferred from homology"/>
<dbReference type="Gene3D" id="1.10.510.10">
    <property type="entry name" value="Transferase(Phosphotransferase) domain 1"/>
    <property type="match status" value="1"/>
</dbReference>
<evidence type="ECO:0000256" key="8">
    <source>
        <dbReference type="ARBA" id="ARBA00022840"/>
    </source>
</evidence>
<dbReference type="InterPro" id="IPR011009">
    <property type="entry name" value="Kinase-like_dom_sf"/>
</dbReference>
<protein>
    <recommendedName>
        <fullName evidence="2">non-specific serine/threonine protein kinase</fullName>
        <ecNumber evidence="2">2.7.11.1</ecNumber>
    </recommendedName>
</protein>
<name>A0ABQ2CYL8_9DEIO</name>
<keyword evidence="7 14" id="KW-0418">Kinase</keyword>
<dbReference type="Gene3D" id="3.30.200.20">
    <property type="entry name" value="Phosphorylase Kinase, domain 1"/>
    <property type="match status" value="1"/>
</dbReference>
<feature type="region of interest" description="Disordered" evidence="12">
    <location>
        <begin position="1"/>
        <end position="25"/>
    </location>
</feature>
<keyword evidence="5" id="KW-0479">Metal-binding</keyword>
<evidence type="ECO:0000313" key="14">
    <source>
        <dbReference type="EMBL" id="GGJ33748.1"/>
    </source>
</evidence>
<evidence type="ECO:0000259" key="13">
    <source>
        <dbReference type="SMART" id="SM00090"/>
    </source>
</evidence>
<dbReference type="SMART" id="SM00090">
    <property type="entry name" value="RIO"/>
    <property type="match status" value="1"/>
</dbReference>
<evidence type="ECO:0000256" key="11">
    <source>
        <dbReference type="ARBA" id="ARBA00048679"/>
    </source>
</evidence>
<organism evidence="14 15">
    <name type="scientific">Deinococcus roseus</name>
    <dbReference type="NCBI Taxonomy" id="392414"/>
    <lineage>
        <taxon>Bacteria</taxon>
        <taxon>Thermotogati</taxon>
        <taxon>Deinococcota</taxon>
        <taxon>Deinococci</taxon>
        <taxon>Deinococcales</taxon>
        <taxon>Deinococcaceae</taxon>
        <taxon>Deinococcus</taxon>
    </lineage>
</organism>
<dbReference type="EMBL" id="BMOD01000006">
    <property type="protein sequence ID" value="GGJ33748.1"/>
    <property type="molecule type" value="Genomic_DNA"/>
</dbReference>
<reference evidence="15" key="1">
    <citation type="journal article" date="2019" name="Int. J. Syst. Evol. Microbiol.">
        <title>The Global Catalogue of Microorganisms (GCM) 10K type strain sequencing project: providing services to taxonomists for standard genome sequencing and annotation.</title>
        <authorList>
            <consortium name="The Broad Institute Genomics Platform"/>
            <consortium name="The Broad Institute Genome Sequencing Center for Infectious Disease"/>
            <person name="Wu L."/>
            <person name="Ma J."/>
        </authorList>
    </citation>
    <scope>NUCLEOTIDE SEQUENCE [LARGE SCALE GENOMIC DNA]</scope>
    <source>
        <strain evidence="15">JCM 14370</strain>
    </source>
</reference>
<keyword evidence="3 14" id="KW-0723">Serine/threonine-protein kinase</keyword>
<dbReference type="SUPFAM" id="SSF56112">
    <property type="entry name" value="Protein kinase-like (PK-like)"/>
    <property type="match status" value="1"/>
</dbReference>
<comment type="catalytic activity">
    <reaction evidence="11">
        <text>L-seryl-[protein] + ATP = O-phospho-L-seryl-[protein] + ADP + H(+)</text>
        <dbReference type="Rhea" id="RHEA:17989"/>
        <dbReference type="Rhea" id="RHEA-COMP:9863"/>
        <dbReference type="Rhea" id="RHEA-COMP:11604"/>
        <dbReference type="ChEBI" id="CHEBI:15378"/>
        <dbReference type="ChEBI" id="CHEBI:29999"/>
        <dbReference type="ChEBI" id="CHEBI:30616"/>
        <dbReference type="ChEBI" id="CHEBI:83421"/>
        <dbReference type="ChEBI" id="CHEBI:456216"/>
        <dbReference type="EC" id="2.7.11.1"/>
    </reaction>
</comment>
<evidence type="ECO:0000256" key="1">
    <source>
        <dbReference type="ARBA" id="ARBA00009196"/>
    </source>
</evidence>
<dbReference type="EC" id="2.7.11.1" evidence="2"/>
<evidence type="ECO:0000256" key="5">
    <source>
        <dbReference type="ARBA" id="ARBA00022723"/>
    </source>
</evidence>
<comment type="catalytic activity">
    <reaction evidence="10">
        <text>L-threonyl-[protein] + ATP = O-phospho-L-threonyl-[protein] + ADP + H(+)</text>
        <dbReference type="Rhea" id="RHEA:46608"/>
        <dbReference type="Rhea" id="RHEA-COMP:11060"/>
        <dbReference type="Rhea" id="RHEA-COMP:11605"/>
        <dbReference type="ChEBI" id="CHEBI:15378"/>
        <dbReference type="ChEBI" id="CHEBI:30013"/>
        <dbReference type="ChEBI" id="CHEBI:30616"/>
        <dbReference type="ChEBI" id="CHEBI:61977"/>
        <dbReference type="ChEBI" id="CHEBI:456216"/>
        <dbReference type="EC" id="2.7.11.1"/>
    </reaction>
</comment>
<feature type="domain" description="RIO kinase" evidence="13">
    <location>
        <begin position="29"/>
        <end position="271"/>
    </location>
</feature>
<dbReference type="Pfam" id="PF01163">
    <property type="entry name" value="RIO1"/>
    <property type="match status" value="1"/>
</dbReference>